<sequence>MQITSWLRNTRCIVLFLFFLQSRGSYGRAAPRAQVRNESAARALYSAEAYDKPANPPKPVRGKTRCLSS</sequence>
<keyword evidence="2" id="KW-0732">Signal</keyword>
<feature type="compositionally biased region" description="Basic residues" evidence="1">
    <location>
        <begin position="60"/>
        <end position="69"/>
    </location>
</feature>
<evidence type="ECO:0000256" key="1">
    <source>
        <dbReference type="SAM" id="MobiDB-lite"/>
    </source>
</evidence>
<accession>A0A6B0U1G5</accession>
<feature type="region of interest" description="Disordered" evidence="1">
    <location>
        <begin position="50"/>
        <end position="69"/>
    </location>
</feature>
<feature type="signal peptide" evidence="2">
    <location>
        <begin position="1"/>
        <end position="27"/>
    </location>
</feature>
<protein>
    <submittedName>
        <fullName evidence="3">Putative secreted protein</fullName>
    </submittedName>
</protein>
<evidence type="ECO:0000313" key="3">
    <source>
        <dbReference type="EMBL" id="MXU82580.1"/>
    </source>
</evidence>
<name>A0A6B0U1G5_IXORI</name>
<proteinExistence type="predicted"/>
<feature type="chain" id="PRO_5025377553" evidence="2">
    <location>
        <begin position="28"/>
        <end position="69"/>
    </location>
</feature>
<reference evidence="3" key="1">
    <citation type="submission" date="2019-12" db="EMBL/GenBank/DDBJ databases">
        <title>An insight into the sialome of adult female Ixodes ricinus ticks feeding for 6 days.</title>
        <authorList>
            <person name="Perner J."/>
            <person name="Ribeiro J.M.C."/>
        </authorList>
    </citation>
    <scope>NUCLEOTIDE SEQUENCE</scope>
    <source>
        <strain evidence="3">Semi-engorged</strain>
        <tissue evidence="3">Salivary glands</tissue>
    </source>
</reference>
<dbReference type="EMBL" id="GIFC01000497">
    <property type="protein sequence ID" value="MXU82580.1"/>
    <property type="molecule type" value="Transcribed_RNA"/>
</dbReference>
<organism evidence="3">
    <name type="scientific">Ixodes ricinus</name>
    <name type="common">Common tick</name>
    <name type="synonym">Acarus ricinus</name>
    <dbReference type="NCBI Taxonomy" id="34613"/>
    <lineage>
        <taxon>Eukaryota</taxon>
        <taxon>Metazoa</taxon>
        <taxon>Ecdysozoa</taxon>
        <taxon>Arthropoda</taxon>
        <taxon>Chelicerata</taxon>
        <taxon>Arachnida</taxon>
        <taxon>Acari</taxon>
        <taxon>Parasitiformes</taxon>
        <taxon>Ixodida</taxon>
        <taxon>Ixodoidea</taxon>
        <taxon>Ixodidae</taxon>
        <taxon>Ixodinae</taxon>
        <taxon>Ixodes</taxon>
    </lineage>
</organism>
<evidence type="ECO:0000256" key="2">
    <source>
        <dbReference type="SAM" id="SignalP"/>
    </source>
</evidence>
<dbReference type="AlphaFoldDB" id="A0A6B0U1G5"/>